<accession>A0A9P7RND7</accession>
<sequence>MQSPSSLNMPIHLSTFSNLTHKHAALSLCTIFQIISISIAIPKSNFNRNRFWMLSYEEVWPLVKKKLSKPLATIVKQLHEDKELPQGFFEEPNFLILAEDTLTAPILLMYRIVTAITRPTRSDLSPEEHIHTGIVVLKEIIDLVPPGYWRLESVDDNFRACFAAQEQDVTLSAATDCAGTTALFSKPHWDLHLRPVGLDENIPVETPSMGVGEAARIFLRGVAAIYQYEASHRTLVNHSLCKRNVPINLSFVELERQTLKKLSHSELQSLLESWSLPPNRLAKECLACAESSVYAPHCAAAPMAVFAYSQVHANTEKLNGYTTPPPPPDVLKSWFPPASPEHDWALTIGTAKKCCPACSLLCLTLEKVLGVEFNIASGHTDWSPWWAPSWLPDCALEMMETTLLDLLRELLYTDDSDNRQGLANTAGILR</sequence>
<dbReference type="RefSeq" id="XP_043002817.1">
    <property type="nucleotide sequence ID" value="XM_043159218.1"/>
</dbReference>
<evidence type="ECO:0000313" key="2">
    <source>
        <dbReference type="Proteomes" id="UP001049176"/>
    </source>
</evidence>
<dbReference type="OrthoDB" id="2989261at2759"/>
<name>A0A9P7RND7_9AGAR</name>
<dbReference type="KEGG" id="more:E1B28_002307"/>
<comment type="caution">
    <text evidence="1">The sequence shown here is derived from an EMBL/GenBank/DDBJ whole genome shotgun (WGS) entry which is preliminary data.</text>
</comment>
<evidence type="ECO:0000313" key="1">
    <source>
        <dbReference type="EMBL" id="KAG7086346.1"/>
    </source>
</evidence>
<dbReference type="GeneID" id="66071383"/>
<dbReference type="AlphaFoldDB" id="A0A9P7RND7"/>
<dbReference type="Proteomes" id="UP001049176">
    <property type="component" value="Chromosome 10"/>
</dbReference>
<gene>
    <name evidence="1" type="ORF">E1B28_002307</name>
</gene>
<reference evidence="1" key="1">
    <citation type="journal article" date="2021" name="Genome Biol. Evol.">
        <title>The assembled and annotated genome of the fairy-ring fungus Marasmius oreades.</title>
        <authorList>
            <person name="Hiltunen M."/>
            <person name="Ament-Velasquez S.L."/>
            <person name="Johannesson H."/>
        </authorList>
    </citation>
    <scope>NUCLEOTIDE SEQUENCE</scope>
    <source>
        <strain evidence="1">03SP1</strain>
    </source>
</reference>
<organism evidence="1 2">
    <name type="scientific">Marasmius oreades</name>
    <name type="common">fairy-ring Marasmius</name>
    <dbReference type="NCBI Taxonomy" id="181124"/>
    <lineage>
        <taxon>Eukaryota</taxon>
        <taxon>Fungi</taxon>
        <taxon>Dikarya</taxon>
        <taxon>Basidiomycota</taxon>
        <taxon>Agaricomycotina</taxon>
        <taxon>Agaricomycetes</taxon>
        <taxon>Agaricomycetidae</taxon>
        <taxon>Agaricales</taxon>
        <taxon>Marasmiineae</taxon>
        <taxon>Marasmiaceae</taxon>
        <taxon>Marasmius</taxon>
    </lineage>
</organism>
<dbReference type="EMBL" id="CM032190">
    <property type="protein sequence ID" value="KAG7086346.1"/>
    <property type="molecule type" value="Genomic_DNA"/>
</dbReference>
<proteinExistence type="predicted"/>
<protein>
    <submittedName>
        <fullName evidence="1">Uncharacterized protein</fullName>
    </submittedName>
</protein>
<keyword evidence="2" id="KW-1185">Reference proteome</keyword>